<protein>
    <submittedName>
        <fullName evidence="2">Uncharacterized protein</fullName>
    </submittedName>
</protein>
<accession>A0A9X2H9Z7</accession>
<evidence type="ECO:0000313" key="3">
    <source>
        <dbReference type="Proteomes" id="UP001139502"/>
    </source>
</evidence>
<dbReference type="RefSeq" id="WP_254165593.1">
    <property type="nucleotide sequence ID" value="NZ_JANAFB010000008.1"/>
</dbReference>
<keyword evidence="1" id="KW-0812">Transmembrane</keyword>
<keyword evidence="1" id="KW-1133">Transmembrane helix</keyword>
<evidence type="ECO:0000313" key="2">
    <source>
        <dbReference type="EMBL" id="MCP3425406.1"/>
    </source>
</evidence>
<keyword evidence="1" id="KW-0472">Membrane</keyword>
<sequence>MPFKDRSAVLLVLLCVFVATFGAQVLLNYYGPGVSPWVIVAVAVASVPVSIALVAWKRRRDRDE</sequence>
<feature type="transmembrane region" description="Helical" evidence="1">
    <location>
        <begin position="38"/>
        <end position="56"/>
    </location>
</feature>
<keyword evidence="3" id="KW-1185">Reference proteome</keyword>
<dbReference type="EMBL" id="JANAFB010000008">
    <property type="protein sequence ID" value="MCP3425406.1"/>
    <property type="molecule type" value="Genomic_DNA"/>
</dbReference>
<reference evidence="2" key="1">
    <citation type="submission" date="2022-06" db="EMBL/GenBank/DDBJ databases">
        <title>Rothia sp. isolated from sandalwood seedling.</title>
        <authorList>
            <person name="Tuikhar N."/>
            <person name="Kirdat K."/>
            <person name="Thorat V."/>
            <person name="Swetha P."/>
            <person name="Padma S."/>
            <person name="Sundararaj R."/>
            <person name="Yadav A."/>
        </authorList>
    </citation>
    <scope>NUCLEOTIDE SEQUENCE</scope>
    <source>
        <strain evidence="2">AR01</strain>
    </source>
</reference>
<proteinExistence type="predicted"/>
<name>A0A9X2H9Z7_9MICC</name>
<dbReference type="AlphaFoldDB" id="A0A9X2H9Z7"/>
<gene>
    <name evidence="2" type="ORF">NBM05_05075</name>
</gene>
<organism evidence="2 3">
    <name type="scientific">Rothia santali</name>
    <dbReference type="NCBI Taxonomy" id="2949643"/>
    <lineage>
        <taxon>Bacteria</taxon>
        <taxon>Bacillati</taxon>
        <taxon>Actinomycetota</taxon>
        <taxon>Actinomycetes</taxon>
        <taxon>Micrococcales</taxon>
        <taxon>Micrococcaceae</taxon>
        <taxon>Rothia</taxon>
    </lineage>
</organism>
<dbReference type="Proteomes" id="UP001139502">
    <property type="component" value="Unassembled WGS sequence"/>
</dbReference>
<comment type="caution">
    <text evidence="2">The sequence shown here is derived from an EMBL/GenBank/DDBJ whole genome shotgun (WGS) entry which is preliminary data.</text>
</comment>
<evidence type="ECO:0000256" key="1">
    <source>
        <dbReference type="SAM" id="Phobius"/>
    </source>
</evidence>